<evidence type="ECO:0000256" key="5">
    <source>
        <dbReference type="ARBA" id="ARBA00023239"/>
    </source>
</evidence>
<dbReference type="OrthoDB" id="9803665at2"/>
<evidence type="ECO:0000256" key="6">
    <source>
        <dbReference type="PIRSR" id="PIRSR602129-50"/>
    </source>
</evidence>
<dbReference type="GO" id="GO:0030170">
    <property type="term" value="F:pyridoxal phosphate binding"/>
    <property type="evidence" value="ECO:0007669"/>
    <property type="project" value="InterPro"/>
</dbReference>
<comment type="similarity">
    <text evidence="2 7">Belongs to the group II decarboxylase family.</text>
</comment>
<dbReference type="EMBL" id="RCZC01000004">
    <property type="protein sequence ID" value="TPG52099.1"/>
    <property type="molecule type" value="Genomic_DNA"/>
</dbReference>
<name>A0A502FRS8_9SPHN</name>
<dbReference type="Pfam" id="PF00282">
    <property type="entry name" value="Pyridoxal_deC"/>
    <property type="match status" value="1"/>
</dbReference>
<dbReference type="InterPro" id="IPR015422">
    <property type="entry name" value="PyrdxlP-dep_Trfase_small"/>
</dbReference>
<evidence type="ECO:0000313" key="8">
    <source>
        <dbReference type="EMBL" id="TPG52099.1"/>
    </source>
</evidence>
<dbReference type="SUPFAM" id="SSF53383">
    <property type="entry name" value="PLP-dependent transferases"/>
    <property type="match status" value="1"/>
</dbReference>
<evidence type="ECO:0000256" key="4">
    <source>
        <dbReference type="ARBA" id="ARBA00022898"/>
    </source>
</evidence>
<organism evidence="8 9">
    <name type="scientific">Sphingomonas glacialis</name>
    <dbReference type="NCBI Taxonomy" id="658225"/>
    <lineage>
        <taxon>Bacteria</taxon>
        <taxon>Pseudomonadati</taxon>
        <taxon>Pseudomonadota</taxon>
        <taxon>Alphaproteobacteria</taxon>
        <taxon>Sphingomonadales</taxon>
        <taxon>Sphingomonadaceae</taxon>
        <taxon>Sphingomonas</taxon>
    </lineage>
</organism>
<dbReference type="GO" id="GO:0016831">
    <property type="term" value="F:carboxy-lyase activity"/>
    <property type="evidence" value="ECO:0007669"/>
    <property type="project" value="UniProtKB-KW"/>
</dbReference>
<dbReference type="Gene3D" id="3.90.1150.10">
    <property type="entry name" value="Aspartate Aminotransferase, domain 1"/>
    <property type="match status" value="1"/>
</dbReference>
<dbReference type="GO" id="GO:0019752">
    <property type="term" value="P:carboxylic acid metabolic process"/>
    <property type="evidence" value="ECO:0007669"/>
    <property type="project" value="InterPro"/>
</dbReference>
<keyword evidence="8" id="KW-0032">Aminotransferase</keyword>
<keyword evidence="8" id="KW-0808">Transferase</keyword>
<dbReference type="Proteomes" id="UP000319931">
    <property type="component" value="Unassembled WGS sequence"/>
</dbReference>
<gene>
    <name evidence="8" type="ORF">EAH76_15400</name>
</gene>
<evidence type="ECO:0000256" key="2">
    <source>
        <dbReference type="ARBA" id="ARBA00009533"/>
    </source>
</evidence>
<dbReference type="GO" id="GO:0008483">
    <property type="term" value="F:transaminase activity"/>
    <property type="evidence" value="ECO:0007669"/>
    <property type="project" value="UniProtKB-KW"/>
</dbReference>
<keyword evidence="9" id="KW-1185">Reference proteome</keyword>
<dbReference type="InterPro" id="IPR002129">
    <property type="entry name" value="PyrdxlP-dep_de-COase"/>
</dbReference>
<comment type="caution">
    <text evidence="8">The sequence shown here is derived from an EMBL/GenBank/DDBJ whole genome shotgun (WGS) entry which is preliminary data.</text>
</comment>
<dbReference type="InterPro" id="IPR015424">
    <property type="entry name" value="PyrdxlP-dep_Trfase"/>
</dbReference>
<evidence type="ECO:0000313" key="9">
    <source>
        <dbReference type="Proteomes" id="UP000319931"/>
    </source>
</evidence>
<dbReference type="InterPro" id="IPR010977">
    <property type="entry name" value="Aromatic_deC"/>
</dbReference>
<dbReference type="InterPro" id="IPR015421">
    <property type="entry name" value="PyrdxlP-dep_Trfase_major"/>
</dbReference>
<keyword evidence="4 6" id="KW-0663">Pyridoxal phosphate</keyword>
<comment type="cofactor">
    <cofactor evidence="1 6 7">
        <name>pyridoxal 5'-phosphate</name>
        <dbReference type="ChEBI" id="CHEBI:597326"/>
    </cofactor>
</comment>
<evidence type="ECO:0000256" key="7">
    <source>
        <dbReference type="RuleBase" id="RU000382"/>
    </source>
</evidence>
<keyword evidence="3" id="KW-0210">Decarboxylase</keyword>
<sequence>MATELALYADAARRGAAYLEGVSGRRVFPDQQGLDGLRAFDEGLPAFGLSPESTLALLDESGSPATVATNGPRYFGFVVGAALPAAAAAERLMLAWDQGAALHVASPVSARIEAVASSWLLEVLDLPRSSAVGFGTSSTACGLTCLAAARRSVLLKAGFDLDVLGIAQCPEVKVVVSEKVHVTVLKALRILGFGRSQLLIAPVDGEGRIDLDRLPPLDATTILCLQAGEVNTGEFDPFGPLIARAREAGAWVHVDGAFGLWARASATRRALTEGIDLADSWTVDGHKWLNTPYDCAMAICRDPEALAGAMNSDAAYAVGSADAQKNLTLEFSRRARGIPVWAVLRSLGTVGVAELVDRHCRQALRLAGGLRAAGFEVVNRVVLNQLVVRAADDAQTNAVRIAAERSGELWFGSTSWNGRAAFRLSVSSWRTTDGDIERAIELLAKLLGELHSHHTAV</sequence>
<protein>
    <submittedName>
        <fullName evidence="8">Aspartate aminotransferase family protein</fullName>
    </submittedName>
</protein>
<reference evidence="8 9" key="1">
    <citation type="journal article" date="2019" name="Environ. Microbiol.">
        <title>Species interactions and distinct microbial communities in high Arctic permafrost affected cryosols are associated with the CH4 and CO2 gas fluxes.</title>
        <authorList>
            <person name="Altshuler I."/>
            <person name="Hamel J."/>
            <person name="Turney S."/>
            <person name="Magnuson E."/>
            <person name="Levesque R."/>
            <person name="Greer C."/>
            <person name="Whyte L.G."/>
        </authorList>
    </citation>
    <scope>NUCLEOTIDE SEQUENCE [LARGE SCALE GENOMIC DNA]</scope>
    <source>
        <strain evidence="8 9">E6.1</strain>
    </source>
</reference>
<dbReference type="Gene3D" id="3.40.640.10">
    <property type="entry name" value="Type I PLP-dependent aspartate aminotransferase-like (Major domain)"/>
    <property type="match status" value="1"/>
</dbReference>
<dbReference type="AlphaFoldDB" id="A0A502FRS8"/>
<dbReference type="PANTHER" id="PTHR11999:SF70">
    <property type="entry name" value="MIP05841P"/>
    <property type="match status" value="1"/>
</dbReference>
<accession>A0A502FRS8</accession>
<keyword evidence="5 7" id="KW-0456">Lyase</keyword>
<dbReference type="PANTHER" id="PTHR11999">
    <property type="entry name" value="GROUP II PYRIDOXAL-5-PHOSPHATE DECARBOXYLASE"/>
    <property type="match status" value="1"/>
</dbReference>
<feature type="modified residue" description="N6-(pyridoxal phosphate)lysine" evidence="6">
    <location>
        <position position="287"/>
    </location>
</feature>
<proteinExistence type="inferred from homology"/>
<evidence type="ECO:0000256" key="3">
    <source>
        <dbReference type="ARBA" id="ARBA00022793"/>
    </source>
</evidence>
<evidence type="ECO:0000256" key="1">
    <source>
        <dbReference type="ARBA" id="ARBA00001933"/>
    </source>
</evidence>